<dbReference type="EMBL" id="RCUY01000014">
    <property type="protein sequence ID" value="RLP79798.1"/>
    <property type="molecule type" value="Genomic_DNA"/>
</dbReference>
<dbReference type="AlphaFoldDB" id="A0A3L7AJM0"/>
<dbReference type="Proteomes" id="UP000269438">
    <property type="component" value="Unassembled WGS sequence"/>
</dbReference>
<evidence type="ECO:0000313" key="1">
    <source>
        <dbReference type="EMBL" id="RLP79798.1"/>
    </source>
</evidence>
<gene>
    <name evidence="1" type="ORF">D9V34_14710</name>
</gene>
<protein>
    <submittedName>
        <fullName evidence="1">DUF3499 family protein</fullName>
    </submittedName>
</protein>
<name>A0A3L7AJM0_9MICO</name>
<evidence type="ECO:0000313" key="2">
    <source>
        <dbReference type="Proteomes" id="UP000269438"/>
    </source>
</evidence>
<proteinExistence type="predicted"/>
<sequence length="67" mass="7582">MNQRLCSRIGCNREAVATLTYDYADSMAVIGPLGTERRPHCYDLCAFHATRQTVPRGWTLIQPRTTP</sequence>
<dbReference type="InterPro" id="IPR021888">
    <property type="entry name" value="DUF3499"/>
</dbReference>
<dbReference type="Pfam" id="PF12005">
    <property type="entry name" value="DUF3499"/>
    <property type="match status" value="1"/>
</dbReference>
<organism evidence="1 2">
    <name type="scientific">Mycetocola lacteus</name>
    <dbReference type="NCBI Taxonomy" id="76637"/>
    <lineage>
        <taxon>Bacteria</taxon>
        <taxon>Bacillati</taxon>
        <taxon>Actinomycetota</taxon>
        <taxon>Actinomycetes</taxon>
        <taxon>Micrococcales</taxon>
        <taxon>Microbacteriaceae</taxon>
        <taxon>Mycetocola</taxon>
    </lineage>
</organism>
<accession>A0A3L7AJM0</accession>
<keyword evidence="2" id="KW-1185">Reference proteome</keyword>
<dbReference type="RefSeq" id="WP_030148976.1">
    <property type="nucleotide sequence ID" value="NZ_RCUY01000014.1"/>
</dbReference>
<reference evidence="1 2" key="1">
    <citation type="submission" date="2018-10" db="EMBL/GenBank/DDBJ databases">
        <authorList>
            <person name="Li J."/>
        </authorList>
    </citation>
    <scope>NUCLEOTIDE SEQUENCE [LARGE SCALE GENOMIC DNA]</scope>
    <source>
        <strain evidence="1 2">JCM 11654</strain>
    </source>
</reference>
<comment type="caution">
    <text evidence="1">The sequence shown here is derived from an EMBL/GenBank/DDBJ whole genome shotgun (WGS) entry which is preliminary data.</text>
</comment>
<dbReference type="OrthoDB" id="3216194at2"/>